<dbReference type="RefSeq" id="WP_036082596.1">
    <property type="nucleotide sequence ID" value="NZ_JPGK01000005.1"/>
</dbReference>
<evidence type="ECO:0000256" key="1">
    <source>
        <dbReference type="ARBA" id="ARBA00023118"/>
    </source>
</evidence>
<dbReference type="EMBL" id="LT966316">
    <property type="protein sequence ID" value="SOU92511.1"/>
    <property type="molecule type" value="Genomic_DNA"/>
</dbReference>
<dbReference type="GO" id="GO:0003723">
    <property type="term" value="F:RNA binding"/>
    <property type="evidence" value="ECO:0007669"/>
    <property type="project" value="InterPro"/>
</dbReference>
<dbReference type="GO" id="GO:0043571">
    <property type="term" value="P:maintenance of CRISPR repeat elements"/>
    <property type="evidence" value="ECO:0007669"/>
    <property type="project" value="InterPro"/>
</dbReference>
<dbReference type="AlphaFoldDB" id="A0A2I2MFL8"/>
<evidence type="ECO:0000313" key="2">
    <source>
        <dbReference type="EMBL" id="SOU92511.1"/>
    </source>
</evidence>
<gene>
    <name evidence="2" type="ORF">LFTS_01138</name>
</gene>
<protein>
    <submittedName>
        <fullName evidence="2">CRISPR-associated protein, Cas5e family</fullName>
    </submittedName>
</protein>
<sequence>MRNPYLLLWLEAPLQSWGFDSRFGRRDTMPFPTRSGIMGLICCALGAGGEQRELLSEFSFLSQTVLSFVRRKKTEIGIERIDREPKLCDFQMVGSGYDDRDPWENLHIPKTAEGKKPAMVNGSKMTYRYYLPDAAFSVVLEVPPGKVEAIVQALQCPVWDIYLGRKNCVPTDFLYRGIFQEEAEAVNRAKEIALEKNRVEEFRVINDESDSYVEAGEVFTLNDVPVQFGSEKKYHDRRVRLIYAA</sequence>
<dbReference type="InterPro" id="IPR010147">
    <property type="entry name" value="CRISPR-assoc_prot_CasD"/>
</dbReference>
<organism evidence="2">
    <name type="scientific">Leptospirillum ferriphilum</name>
    <dbReference type="NCBI Taxonomy" id="178606"/>
    <lineage>
        <taxon>Bacteria</taxon>
        <taxon>Pseudomonadati</taxon>
        <taxon>Nitrospirota</taxon>
        <taxon>Nitrospiria</taxon>
        <taxon>Nitrospirales</taxon>
        <taxon>Nitrospiraceae</taxon>
        <taxon>Leptospirillum</taxon>
    </lineage>
</organism>
<reference evidence="2" key="1">
    <citation type="submission" date="2017-12" db="EMBL/GenBank/DDBJ databases">
        <authorList>
            <consortium name="SysMetEx"/>
        </authorList>
    </citation>
    <scope>NUCLEOTIDE SEQUENCE</scope>
    <source>
        <strain evidence="2">Pb_238</strain>
    </source>
</reference>
<accession>A0A2I2MFL8</accession>
<dbReference type="Pfam" id="PF09704">
    <property type="entry name" value="Cas_Cas5d"/>
    <property type="match status" value="1"/>
</dbReference>
<dbReference type="GO" id="GO:0051607">
    <property type="term" value="P:defense response to virus"/>
    <property type="evidence" value="ECO:0007669"/>
    <property type="project" value="UniProtKB-KW"/>
</dbReference>
<name>A0A2I2MFL8_9BACT</name>
<dbReference type="InterPro" id="IPR013422">
    <property type="entry name" value="CRISPR-assoc_prot_Cas5_N"/>
</dbReference>
<dbReference type="OrthoDB" id="5704083at2"/>
<keyword evidence="1" id="KW-0051">Antiviral defense</keyword>
<dbReference type="NCBIfam" id="TIGR01868">
    <property type="entry name" value="casD_Cas5e"/>
    <property type="match status" value="1"/>
</dbReference>
<proteinExistence type="predicted"/>
<dbReference type="NCBIfam" id="TIGR02593">
    <property type="entry name" value="CRISPR_cas5"/>
    <property type="match status" value="1"/>
</dbReference>
<dbReference type="InterPro" id="IPR021124">
    <property type="entry name" value="CRISPR-assoc_prot_Cas5"/>
</dbReference>
<dbReference type="CDD" id="cd09756">
    <property type="entry name" value="Cas5_I-E"/>
    <property type="match status" value="1"/>
</dbReference>
<dbReference type="Gene3D" id="3.30.70.2660">
    <property type="match status" value="1"/>
</dbReference>